<gene>
    <name evidence="8" type="ORF">Z519_11665</name>
</gene>
<dbReference type="GeneID" id="27704593"/>
<protein>
    <recommendedName>
        <fullName evidence="7">Xylanolytic transcriptional activator regulatory domain-containing protein</fullName>
    </recommendedName>
</protein>
<evidence type="ECO:0000313" key="9">
    <source>
        <dbReference type="Proteomes" id="UP000053789"/>
    </source>
</evidence>
<dbReference type="Pfam" id="PF04082">
    <property type="entry name" value="Fungal_trans"/>
    <property type="match status" value="1"/>
</dbReference>
<dbReference type="GO" id="GO:0003677">
    <property type="term" value="F:DNA binding"/>
    <property type="evidence" value="ECO:0007669"/>
    <property type="project" value="InterPro"/>
</dbReference>
<dbReference type="GO" id="GO:0006351">
    <property type="term" value="P:DNA-templated transcription"/>
    <property type="evidence" value="ECO:0007669"/>
    <property type="project" value="InterPro"/>
</dbReference>
<evidence type="ECO:0000256" key="1">
    <source>
        <dbReference type="ARBA" id="ARBA00004123"/>
    </source>
</evidence>
<evidence type="ECO:0000256" key="6">
    <source>
        <dbReference type="SAM" id="MobiDB-lite"/>
    </source>
</evidence>
<sequence>MLSGLAARLAMALRLNYERLDLGVVAQEVRRRTFWSLYLLEDIFCVGLKEFELCRPDTIQLQLPCADADFEGERLVTTGPLRPDGGREPEIINDRGLFLRLVYIRRAIMRLNRRAYLKEIDTSELVSSIRNFETKLQQCQTQIRPFDQFTPDGPVLYHVRPQTVMCHMSLHQCYCDLYRIFLTGYRDAVPQVDVQAVAVKDRMIMRTKCLENAEKIIQTLIDFSEQSDKMQVLDSDAAVCAYHGTRLVLFGAYSPGGNPRLPMQLAINRAKACLSILSRLFAFSHSVKPMLKDLDGLIQRYDASLALSYNVAIAEEEESLSHGREVSEHARVRQRLSVHSLLLQAGFVDDSRDAADSFAKEDDSLGANLESRASLEEPGNRQADGQRSYGGMVSPEPLLLSHELFPDMQQGNTNLLFNAWMGFPGPDELSGIGSALDDEF</sequence>
<evidence type="ECO:0000256" key="4">
    <source>
        <dbReference type="ARBA" id="ARBA00023163"/>
    </source>
</evidence>
<dbReference type="GO" id="GO:0005634">
    <property type="term" value="C:nucleus"/>
    <property type="evidence" value="ECO:0007669"/>
    <property type="project" value="UniProtKB-SubCell"/>
</dbReference>
<keyword evidence="2" id="KW-0479">Metal-binding</keyword>
<accession>A0A0D2EC43</accession>
<dbReference type="OrthoDB" id="2563500at2759"/>
<dbReference type="RefSeq" id="XP_016614360.1">
    <property type="nucleotide sequence ID" value="XM_016769376.1"/>
</dbReference>
<evidence type="ECO:0000313" key="8">
    <source>
        <dbReference type="EMBL" id="KIW87691.1"/>
    </source>
</evidence>
<keyword evidence="4" id="KW-0804">Transcription</keyword>
<reference evidence="8" key="1">
    <citation type="submission" date="2015-01" db="EMBL/GenBank/DDBJ databases">
        <title>The Genome Sequence of Cladophialophora bantiana CBS 173.52.</title>
        <authorList>
            <consortium name="The Broad Institute Genomics Platform"/>
            <person name="Cuomo C."/>
            <person name="de Hoog S."/>
            <person name="Gorbushina A."/>
            <person name="Stielow B."/>
            <person name="Teixiera M."/>
            <person name="Abouelleil A."/>
            <person name="Chapman S.B."/>
            <person name="Priest M."/>
            <person name="Young S.K."/>
            <person name="Wortman J."/>
            <person name="Nusbaum C."/>
            <person name="Birren B."/>
        </authorList>
    </citation>
    <scope>NUCLEOTIDE SEQUENCE [LARGE SCALE GENOMIC DNA]</scope>
    <source>
        <strain evidence="8">CBS 173.52</strain>
    </source>
</reference>
<feature type="region of interest" description="Disordered" evidence="6">
    <location>
        <begin position="372"/>
        <end position="392"/>
    </location>
</feature>
<dbReference type="InterPro" id="IPR007219">
    <property type="entry name" value="XnlR_reg_dom"/>
</dbReference>
<dbReference type="PANTHER" id="PTHR47338:SF7">
    <property type="entry name" value="ZN(II)2CYS6 TRANSCRIPTION FACTOR (EUROFUNG)"/>
    <property type="match status" value="1"/>
</dbReference>
<evidence type="ECO:0000256" key="3">
    <source>
        <dbReference type="ARBA" id="ARBA00023015"/>
    </source>
</evidence>
<dbReference type="InterPro" id="IPR050815">
    <property type="entry name" value="TF_fung"/>
</dbReference>
<keyword evidence="3" id="KW-0805">Transcription regulation</keyword>
<dbReference type="Proteomes" id="UP000053789">
    <property type="component" value="Unassembled WGS sequence"/>
</dbReference>
<keyword evidence="9" id="KW-1185">Reference proteome</keyword>
<dbReference type="HOGENOM" id="CLU_011581_0_1_1"/>
<dbReference type="CDD" id="cd12148">
    <property type="entry name" value="fungal_TF_MHR"/>
    <property type="match status" value="1"/>
</dbReference>
<organism evidence="8 9">
    <name type="scientific">Cladophialophora bantiana (strain ATCC 10958 / CBS 173.52 / CDC B-1940 / NIH 8579)</name>
    <name type="common">Xylohypha bantiana</name>
    <dbReference type="NCBI Taxonomy" id="1442370"/>
    <lineage>
        <taxon>Eukaryota</taxon>
        <taxon>Fungi</taxon>
        <taxon>Dikarya</taxon>
        <taxon>Ascomycota</taxon>
        <taxon>Pezizomycotina</taxon>
        <taxon>Eurotiomycetes</taxon>
        <taxon>Chaetothyriomycetidae</taxon>
        <taxon>Chaetothyriales</taxon>
        <taxon>Herpotrichiellaceae</taxon>
        <taxon>Cladophialophora</taxon>
    </lineage>
</organism>
<dbReference type="EMBL" id="KN847002">
    <property type="protein sequence ID" value="KIW87691.1"/>
    <property type="molecule type" value="Genomic_DNA"/>
</dbReference>
<evidence type="ECO:0000256" key="5">
    <source>
        <dbReference type="ARBA" id="ARBA00023242"/>
    </source>
</evidence>
<feature type="domain" description="Xylanolytic transcriptional activator regulatory" evidence="7">
    <location>
        <begin position="2"/>
        <end position="71"/>
    </location>
</feature>
<comment type="subcellular location">
    <subcellularLocation>
        <location evidence="1">Nucleus</location>
    </subcellularLocation>
</comment>
<evidence type="ECO:0000256" key="2">
    <source>
        <dbReference type="ARBA" id="ARBA00022723"/>
    </source>
</evidence>
<keyword evidence="5" id="KW-0539">Nucleus</keyword>
<dbReference type="VEuPathDB" id="FungiDB:Z519_11665"/>
<dbReference type="AlphaFoldDB" id="A0A0D2EC43"/>
<proteinExistence type="predicted"/>
<dbReference type="GO" id="GO:0000981">
    <property type="term" value="F:DNA-binding transcription factor activity, RNA polymerase II-specific"/>
    <property type="evidence" value="ECO:0007669"/>
    <property type="project" value="InterPro"/>
</dbReference>
<name>A0A0D2EC43_CLAB1</name>
<dbReference type="PANTHER" id="PTHR47338">
    <property type="entry name" value="ZN(II)2CYS6 TRANSCRIPTION FACTOR (EUROFUNG)-RELATED"/>
    <property type="match status" value="1"/>
</dbReference>
<dbReference type="GO" id="GO:0008270">
    <property type="term" value="F:zinc ion binding"/>
    <property type="evidence" value="ECO:0007669"/>
    <property type="project" value="InterPro"/>
</dbReference>
<evidence type="ECO:0000259" key="7">
    <source>
        <dbReference type="Pfam" id="PF04082"/>
    </source>
</evidence>